<reference evidence="8" key="1">
    <citation type="submission" date="2021-01" db="EMBL/GenBank/DDBJ databases">
        <authorList>
            <person name="Corre E."/>
            <person name="Pelletier E."/>
            <person name="Niang G."/>
            <person name="Scheremetjew M."/>
            <person name="Finn R."/>
            <person name="Kale V."/>
            <person name="Holt S."/>
            <person name="Cochrane G."/>
            <person name="Meng A."/>
            <person name="Brown T."/>
            <person name="Cohen L."/>
        </authorList>
    </citation>
    <scope>NUCLEOTIDE SEQUENCE</scope>
    <source>
        <strain evidence="8">RCC927</strain>
    </source>
</reference>
<feature type="region of interest" description="Disordered" evidence="6">
    <location>
        <begin position="1470"/>
        <end position="1492"/>
    </location>
</feature>
<keyword evidence="5" id="KW-0496">Mitochondrion</keyword>
<dbReference type="FunFam" id="3.40.50.300:FF:000416">
    <property type="entry name" value="p-loop nucleoside triphosphate hydrolase superfamily protein"/>
    <property type="match status" value="1"/>
</dbReference>
<comment type="subcellular location">
    <subcellularLocation>
        <location evidence="1">Mitochondrion outer membrane</location>
        <topology evidence="1">Single-pass membrane protein</topology>
    </subcellularLocation>
</comment>
<feature type="region of interest" description="Disordered" evidence="6">
    <location>
        <begin position="302"/>
        <end position="337"/>
    </location>
</feature>
<feature type="compositionally biased region" description="Low complexity" evidence="6">
    <location>
        <begin position="15"/>
        <end position="24"/>
    </location>
</feature>
<keyword evidence="3" id="KW-1000">Mitochondrion outer membrane</keyword>
<dbReference type="PANTHER" id="PTHR45644">
    <property type="entry name" value="AAA ATPASE, PUTATIVE (AFU_ORTHOLOGUE AFUA_2G12920)-RELATED-RELATED"/>
    <property type="match status" value="1"/>
</dbReference>
<feature type="domain" description="AAA+ ATPase" evidence="7">
    <location>
        <begin position="1269"/>
        <end position="1407"/>
    </location>
</feature>
<dbReference type="GO" id="GO:0005741">
    <property type="term" value="C:mitochondrial outer membrane"/>
    <property type="evidence" value="ECO:0007669"/>
    <property type="project" value="UniProtKB-SubCell"/>
</dbReference>
<dbReference type="Pfam" id="PF00004">
    <property type="entry name" value="AAA"/>
    <property type="match status" value="1"/>
</dbReference>
<evidence type="ECO:0000256" key="3">
    <source>
        <dbReference type="ARBA" id="ARBA00022787"/>
    </source>
</evidence>
<dbReference type="GO" id="GO:0016887">
    <property type="term" value="F:ATP hydrolysis activity"/>
    <property type="evidence" value="ECO:0007669"/>
    <property type="project" value="InterPro"/>
</dbReference>
<dbReference type="InterPro" id="IPR003593">
    <property type="entry name" value="AAA+_ATPase"/>
</dbReference>
<gene>
    <name evidence="8" type="ORF">PSIN1315_LOCUS10653</name>
</gene>
<dbReference type="InterPro" id="IPR051701">
    <property type="entry name" value="Mito_OM_Translocase_MSP1"/>
</dbReference>
<dbReference type="InterPro" id="IPR027417">
    <property type="entry name" value="P-loop_NTPase"/>
</dbReference>
<feature type="compositionally biased region" description="Low complexity" evidence="6">
    <location>
        <begin position="404"/>
        <end position="418"/>
    </location>
</feature>
<dbReference type="Gene3D" id="1.10.8.60">
    <property type="match status" value="1"/>
</dbReference>
<dbReference type="Gene3D" id="3.40.50.300">
    <property type="entry name" value="P-loop containing nucleotide triphosphate hydrolases"/>
    <property type="match status" value="1"/>
</dbReference>
<dbReference type="EMBL" id="HBHY01016443">
    <property type="protein sequence ID" value="CAE0146026.1"/>
    <property type="molecule type" value="Transcribed_RNA"/>
</dbReference>
<evidence type="ECO:0000256" key="6">
    <source>
        <dbReference type="SAM" id="MobiDB-lite"/>
    </source>
</evidence>
<organism evidence="8">
    <name type="scientific">Prasinoderma singulare</name>
    <dbReference type="NCBI Taxonomy" id="676789"/>
    <lineage>
        <taxon>Eukaryota</taxon>
        <taxon>Viridiplantae</taxon>
        <taxon>Prasinodermophyta</taxon>
        <taxon>Prasinodermophyceae</taxon>
        <taxon>Prasinodermales</taxon>
        <taxon>Prasinodermaceae</taxon>
        <taxon>Prasinoderma</taxon>
    </lineage>
</organism>
<feature type="region of interest" description="Disordered" evidence="6">
    <location>
        <begin position="538"/>
        <end position="582"/>
    </location>
</feature>
<feature type="compositionally biased region" description="Polar residues" evidence="6">
    <location>
        <begin position="318"/>
        <end position="331"/>
    </location>
</feature>
<proteinExistence type="predicted"/>
<evidence type="ECO:0000313" key="8">
    <source>
        <dbReference type="EMBL" id="CAE0146026.1"/>
    </source>
</evidence>
<dbReference type="InterPro" id="IPR003960">
    <property type="entry name" value="ATPase_AAA_CS"/>
</dbReference>
<dbReference type="PROSITE" id="PS00674">
    <property type="entry name" value="AAA"/>
    <property type="match status" value="1"/>
</dbReference>
<keyword evidence="4" id="KW-0067">ATP-binding</keyword>
<evidence type="ECO:0000256" key="4">
    <source>
        <dbReference type="ARBA" id="ARBA00022840"/>
    </source>
</evidence>
<feature type="compositionally biased region" description="Basic and acidic residues" evidence="6">
    <location>
        <begin position="380"/>
        <end position="393"/>
    </location>
</feature>
<evidence type="ECO:0000256" key="2">
    <source>
        <dbReference type="ARBA" id="ARBA00022741"/>
    </source>
</evidence>
<feature type="region of interest" description="Disordered" evidence="6">
    <location>
        <begin position="1103"/>
        <end position="1130"/>
    </location>
</feature>
<feature type="region of interest" description="Disordered" evidence="6">
    <location>
        <begin position="1"/>
        <end position="93"/>
    </location>
</feature>
<feature type="region of interest" description="Disordered" evidence="6">
    <location>
        <begin position="813"/>
        <end position="837"/>
    </location>
</feature>
<feature type="compositionally biased region" description="Low complexity" evidence="6">
    <location>
        <begin position="538"/>
        <end position="574"/>
    </location>
</feature>
<accession>A0A7S3BUS1</accession>
<sequence>MAPELPPEDKDILAEDPPAAAEAAHGAKRRPEGVAAAAVGTGGRAKRARTSPEGAHKAEPEVAGGGAAPEDSTLARVDEQDAEAPGRAPGEDEKVRCGLAAGVPACTAMVAAAAAAAAATATVTLPPSSVVAKGASTGSKAGSKAELEQYTKWLQAREAVLGSAAAGAGAGKPPKARAFEGTSPAGHPWGRLLSLRNDVAHEVMRGSAYHFFVGVGGNHDLKLPADKARPGTHCRFFRAGDTISIEAMLKGAVSVNGKRLLYKGQQMALKGGDEVSLYLAGAEASKEARTYVLMKLELPPDAEVPRPKPFSRKVPSSKAKQSAEPSASTSRAADPEATLRALKELEELRARDPDKRLASMRVETLVSQLMETAAGAPRKGRPEKSEESGDARARPPPSSEGEAKTAVAAGAGAPRAGSKAGGGGGKAATQAGAADMDLDVEGRTGAAAVEPSDAAATAVAAEKSAAVAATAAIEAAAHGDVVAPLADLATLMFKTAASDAGREAGPGVPNSPVGAFLKGALAETAALAKVKRAAIAGSGEGSASAPAKDASGDADMAEAAAAPDGDDGGAAPDEAAAEDKRAAAKRRAIEATLLEGFVRPEDIKETRDNFPYCHMSESAWMALVHTAFLHIHAEQLGEHVQQLPTAGNRVLLTGPKNSEKYLACVVRALAAHLKANLLFFDCESAQDALPPAALDVPKMIGEEEADAESDEDLPARARVLHFSDLMRVGSRRSGGKDSRASLHKRSSDLLASMGRLMAKGGGTGSVGMMLDEGDRVQFVGGSNGRAIGLLGGGGDLAAAKEVKEAFKEAFGSRRSHSALKERKDKDTAAQAKGPRPGQRGAVALIFEDNPKKVGVRFDSPISGGNDLGGACERDRGFFCNTTDLVPVKGSDGAAGEEAVLEGLFSIVEAKADEPLVLCLQGVDTWCGGDGTDRLLQLRRKLARRHGRVFVVATLAESGDEKSKGSSLAGAGRGGAGSLLEISSFLASEGMGMGERGEGRVARSLGMLFQHKLSIAAPPDGTLAADWAAELEADANARRIDATRAGLRRVMRRYRLECDDLTAIKDTGVPIDAADAERVLSWALSKHVQAEGVDKIKKRLAAADGAGSGGDAGDEVAAGGGKVGEEGEQAAEVSASVGRAAAKGKGKAFDAVGAASSAEAEAAELHATPELPEAARPVLTLPAACISEAVALLKKARAESAGGAKGKLRDVALDNDFEKRLMSDVIAAEDVGVRFDDIGSLDSVKDTLKELVMLPLSRPELFKRGSLTQPCKGVLLFGPPGTGKTLLAKAVATEAGANFISVTMSSIASKWFGEGEKCVKALFTLAAKIAPCIVFIDEVDSMLSRRTQSSNEHEATRKLKNEFMSCWDGMRTKVADRVMVLAASNRPFDLDEAVVRRLPRRLMVPLPDVASREKILRVQLAKEDLAPTKGKDEFDFAELASQTEGYSGSDLKNMCVAAAYRPIRELLKAERESTPPGGKRKCEAETERDGEGEAPTLRALKLCDFLAAKDDVGASVAPDAPGQNELAEWNSLYGEGGSRTKATLTYFL</sequence>
<keyword evidence="3" id="KW-0472">Membrane</keyword>
<feature type="region of interest" description="Disordered" evidence="6">
    <location>
        <begin position="370"/>
        <end position="429"/>
    </location>
</feature>
<protein>
    <recommendedName>
        <fullName evidence="7">AAA+ ATPase domain-containing protein</fullName>
    </recommendedName>
</protein>
<evidence type="ECO:0000256" key="5">
    <source>
        <dbReference type="ARBA" id="ARBA00023128"/>
    </source>
</evidence>
<dbReference type="GO" id="GO:0005524">
    <property type="term" value="F:ATP binding"/>
    <property type="evidence" value="ECO:0007669"/>
    <property type="project" value="UniProtKB-KW"/>
</dbReference>
<feature type="compositionally biased region" description="Basic and acidic residues" evidence="6">
    <location>
        <begin position="818"/>
        <end position="827"/>
    </location>
</feature>
<dbReference type="SUPFAM" id="SSF52540">
    <property type="entry name" value="P-loop containing nucleoside triphosphate hydrolases"/>
    <property type="match status" value="1"/>
</dbReference>
<dbReference type="SMART" id="SM00382">
    <property type="entry name" value="AAA"/>
    <property type="match status" value="1"/>
</dbReference>
<keyword evidence="2" id="KW-0547">Nucleotide-binding</keyword>
<evidence type="ECO:0000256" key="1">
    <source>
        <dbReference type="ARBA" id="ARBA00004572"/>
    </source>
</evidence>
<dbReference type="PANTHER" id="PTHR45644:SF56">
    <property type="entry name" value="AAA ATPASE, PUTATIVE (AFU_ORTHOLOGUE AFUA_2G12920)-RELATED"/>
    <property type="match status" value="1"/>
</dbReference>
<name>A0A7S3BUS1_9VIRI</name>
<evidence type="ECO:0000259" key="7">
    <source>
        <dbReference type="SMART" id="SM00382"/>
    </source>
</evidence>
<dbReference type="Pfam" id="PF17862">
    <property type="entry name" value="AAA_lid_3"/>
    <property type="match status" value="1"/>
</dbReference>
<dbReference type="InterPro" id="IPR041569">
    <property type="entry name" value="AAA_lid_3"/>
</dbReference>
<feature type="compositionally biased region" description="Basic and acidic residues" evidence="6">
    <location>
        <begin position="1479"/>
        <end position="1490"/>
    </location>
</feature>
<dbReference type="InterPro" id="IPR003959">
    <property type="entry name" value="ATPase_AAA_core"/>
</dbReference>